<feature type="transmembrane region" description="Helical" evidence="8">
    <location>
        <begin position="141"/>
        <end position="160"/>
    </location>
</feature>
<evidence type="ECO:0000313" key="10">
    <source>
        <dbReference type="Proteomes" id="UP000774000"/>
    </source>
</evidence>
<dbReference type="Gene3D" id="1.10.3470.10">
    <property type="entry name" value="ABC transporter involved in vitamin B12 uptake, BtuC"/>
    <property type="match status" value="1"/>
</dbReference>
<dbReference type="AlphaFoldDB" id="A0A939BMW5"/>
<dbReference type="PANTHER" id="PTHR30472:SF25">
    <property type="entry name" value="ABC TRANSPORTER PERMEASE PROTEIN MJ0876-RELATED"/>
    <property type="match status" value="1"/>
</dbReference>
<dbReference type="CDD" id="cd06550">
    <property type="entry name" value="TM_ABC_iron-siderophores_like"/>
    <property type="match status" value="1"/>
</dbReference>
<evidence type="ECO:0000256" key="7">
    <source>
        <dbReference type="ARBA" id="ARBA00023136"/>
    </source>
</evidence>
<dbReference type="EMBL" id="JAFBDQ010000015">
    <property type="protein sequence ID" value="MBM7557645.1"/>
    <property type="molecule type" value="Genomic_DNA"/>
</dbReference>
<dbReference type="PANTHER" id="PTHR30472">
    <property type="entry name" value="FERRIC ENTEROBACTIN TRANSPORT SYSTEM PERMEASE PROTEIN"/>
    <property type="match status" value="1"/>
</dbReference>
<keyword evidence="10" id="KW-1185">Reference proteome</keyword>
<evidence type="ECO:0000256" key="5">
    <source>
        <dbReference type="ARBA" id="ARBA00022692"/>
    </source>
</evidence>
<feature type="transmembrane region" description="Helical" evidence="8">
    <location>
        <begin position="328"/>
        <end position="349"/>
    </location>
</feature>
<proteinExistence type="inferred from homology"/>
<sequence length="355" mass="37713">MNQQQQIIDEYQQHQNKKIWLTIILITLIAIAVIWSLLSGSVEISVTNIISVLLGQGSNKLQAIIWNIRLPRILTAVVAGSGLAISGAVMQSMLRNPLGSPYTLGISHAAAFGAAFSIIIFGTGSVHSSSADAVLVNNPYFTSGAAFICAMLTTLIIVAVAKYRNAATETMILTGVALGSLFTAGTTALQYFGSDVEIASIVFWTFGDVGRVVWSELGFMSALVLGGSIYFIYHSWNYNALDSGDETAKSLGVAVDKVRLGGMFVASLLTSLIVSLVGIIGFVGLVAPHIVRKISGGDEKYLLPLSALMGGLLLLVSDTAARTILAPIVLPVGILTSFLGVPLFLYLIIKGRKYW</sequence>
<dbReference type="InterPro" id="IPR000522">
    <property type="entry name" value="ABC_transptr_permease_BtuC"/>
</dbReference>
<dbReference type="GO" id="GO:0022857">
    <property type="term" value="F:transmembrane transporter activity"/>
    <property type="evidence" value="ECO:0007669"/>
    <property type="project" value="InterPro"/>
</dbReference>
<reference evidence="9" key="1">
    <citation type="submission" date="2021-01" db="EMBL/GenBank/DDBJ databases">
        <title>Genomic Encyclopedia of Type Strains, Phase IV (KMG-IV): sequencing the most valuable type-strain genomes for metagenomic binning, comparative biology and taxonomic classification.</title>
        <authorList>
            <person name="Goeker M."/>
        </authorList>
    </citation>
    <scope>NUCLEOTIDE SEQUENCE</scope>
    <source>
        <strain evidence="9">DSM 23230</strain>
    </source>
</reference>
<keyword evidence="7 8" id="KW-0472">Membrane</keyword>
<name>A0A939BMW5_9FIRM</name>
<evidence type="ECO:0000313" key="9">
    <source>
        <dbReference type="EMBL" id="MBM7557645.1"/>
    </source>
</evidence>
<feature type="transmembrane region" description="Helical" evidence="8">
    <location>
        <begin position="264"/>
        <end position="290"/>
    </location>
</feature>
<evidence type="ECO:0000256" key="4">
    <source>
        <dbReference type="ARBA" id="ARBA00022475"/>
    </source>
</evidence>
<feature type="transmembrane region" description="Helical" evidence="8">
    <location>
        <begin position="302"/>
        <end position="321"/>
    </location>
</feature>
<accession>A0A939BMW5</accession>
<dbReference type="InterPro" id="IPR037294">
    <property type="entry name" value="ABC_BtuC-like"/>
</dbReference>
<dbReference type="GO" id="GO:0033214">
    <property type="term" value="P:siderophore-iron import into cell"/>
    <property type="evidence" value="ECO:0007669"/>
    <property type="project" value="TreeGrafter"/>
</dbReference>
<keyword evidence="5 8" id="KW-0812">Transmembrane</keyword>
<keyword evidence="4" id="KW-1003">Cell membrane</keyword>
<evidence type="ECO:0000256" key="2">
    <source>
        <dbReference type="ARBA" id="ARBA00007935"/>
    </source>
</evidence>
<dbReference type="RefSeq" id="WP_204702395.1">
    <property type="nucleotide sequence ID" value="NZ_JAFBDQ010000015.1"/>
</dbReference>
<evidence type="ECO:0000256" key="8">
    <source>
        <dbReference type="SAM" id="Phobius"/>
    </source>
</evidence>
<feature type="transmembrane region" description="Helical" evidence="8">
    <location>
        <begin position="70"/>
        <end position="90"/>
    </location>
</feature>
<gene>
    <name evidence="9" type="ORF">JOC47_002511</name>
</gene>
<feature type="transmembrane region" description="Helical" evidence="8">
    <location>
        <begin position="20"/>
        <end position="38"/>
    </location>
</feature>
<feature type="transmembrane region" description="Helical" evidence="8">
    <location>
        <begin position="102"/>
        <end position="121"/>
    </location>
</feature>
<dbReference type="Pfam" id="PF01032">
    <property type="entry name" value="FecCD"/>
    <property type="match status" value="1"/>
</dbReference>
<dbReference type="GO" id="GO:0005886">
    <property type="term" value="C:plasma membrane"/>
    <property type="evidence" value="ECO:0007669"/>
    <property type="project" value="UniProtKB-SubCell"/>
</dbReference>
<dbReference type="SUPFAM" id="SSF81345">
    <property type="entry name" value="ABC transporter involved in vitamin B12 uptake, BtuC"/>
    <property type="match status" value="1"/>
</dbReference>
<dbReference type="Proteomes" id="UP000774000">
    <property type="component" value="Unassembled WGS sequence"/>
</dbReference>
<feature type="transmembrane region" description="Helical" evidence="8">
    <location>
        <begin position="172"/>
        <end position="192"/>
    </location>
</feature>
<dbReference type="FunFam" id="1.10.3470.10:FF:000001">
    <property type="entry name" value="Vitamin B12 ABC transporter permease BtuC"/>
    <property type="match status" value="1"/>
</dbReference>
<evidence type="ECO:0000256" key="6">
    <source>
        <dbReference type="ARBA" id="ARBA00022989"/>
    </source>
</evidence>
<comment type="similarity">
    <text evidence="2">Belongs to the binding-protein-dependent transport system permease family. FecCD subfamily.</text>
</comment>
<comment type="caution">
    <text evidence="9">The sequence shown here is derived from an EMBL/GenBank/DDBJ whole genome shotgun (WGS) entry which is preliminary data.</text>
</comment>
<keyword evidence="3" id="KW-0813">Transport</keyword>
<comment type="subcellular location">
    <subcellularLocation>
        <location evidence="1">Cell membrane</location>
        <topology evidence="1">Multi-pass membrane protein</topology>
    </subcellularLocation>
</comment>
<evidence type="ECO:0000256" key="1">
    <source>
        <dbReference type="ARBA" id="ARBA00004651"/>
    </source>
</evidence>
<protein>
    <submittedName>
        <fullName evidence="9">Iron complex transport system permease protein</fullName>
    </submittedName>
</protein>
<keyword evidence="6 8" id="KW-1133">Transmembrane helix</keyword>
<feature type="transmembrane region" description="Helical" evidence="8">
    <location>
        <begin position="212"/>
        <end position="233"/>
    </location>
</feature>
<organism evidence="9 10">
    <name type="scientific">Halanaerobacter jeridensis</name>
    <dbReference type="NCBI Taxonomy" id="706427"/>
    <lineage>
        <taxon>Bacteria</taxon>
        <taxon>Bacillati</taxon>
        <taxon>Bacillota</taxon>
        <taxon>Clostridia</taxon>
        <taxon>Halanaerobiales</taxon>
        <taxon>Halobacteroidaceae</taxon>
        <taxon>Halanaerobacter</taxon>
    </lineage>
</organism>
<evidence type="ECO:0000256" key="3">
    <source>
        <dbReference type="ARBA" id="ARBA00022448"/>
    </source>
</evidence>